<accession>A0A0N5AAB8</accession>
<evidence type="ECO:0000313" key="2">
    <source>
        <dbReference type="WBParaSite" id="SMUV_0000108601-mRNA-1"/>
    </source>
</evidence>
<organism evidence="1 2">
    <name type="scientific">Syphacia muris</name>
    <dbReference type="NCBI Taxonomy" id="451379"/>
    <lineage>
        <taxon>Eukaryota</taxon>
        <taxon>Metazoa</taxon>
        <taxon>Ecdysozoa</taxon>
        <taxon>Nematoda</taxon>
        <taxon>Chromadorea</taxon>
        <taxon>Rhabditida</taxon>
        <taxon>Spirurina</taxon>
        <taxon>Oxyuridomorpha</taxon>
        <taxon>Oxyuroidea</taxon>
        <taxon>Oxyuridae</taxon>
        <taxon>Syphacia</taxon>
    </lineage>
</organism>
<evidence type="ECO:0000313" key="1">
    <source>
        <dbReference type="Proteomes" id="UP000046393"/>
    </source>
</evidence>
<dbReference type="GO" id="GO:0006085">
    <property type="term" value="P:acetyl-CoA biosynthetic process"/>
    <property type="evidence" value="ECO:0007669"/>
    <property type="project" value="TreeGrafter"/>
</dbReference>
<dbReference type="WBParaSite" id="SMUV_0000108601-mRNA-1">
    <property type="protein sequence ID" value="SMUV_0000108601-mRNA-1"/>
    <property type="gene ID" value="SMUV_0000108601"/>
</dbReference>
<dbReference type="SUPFAM" id="SSF56801">
    <property type="entry name" value="Acetyl-CoA synthetase-like"/>
    <property type="match status" value="1"/>
</dbReference>
<dbReference type="InterPro" id="IPR042099">
    <property type="entry name" value="ANL_N_sf"/>
</dbReference>
<sequence length="351" mass="39429">MDQSTSLNLQSEDKNSTAVGCKNLSIECLDKWNVDGAKNKYRLFWEGNFCDSNTYDYGEVTSDTLMILVKKCANIFVELGLGVSGSVLLYLPNILQLPVAALAAIRIGASFIPYSAANEDIEDLKNVILKGNTNIIVTVDGFWRGKRLVRTKWILDEAVQQINMKIKHILVIRHTTPNDGVPPPPKETLGRRPYYAYKIEMQDGRDSWWANHFVNATNHEAATDNQSGIMKQPIWINESLSLQQLRSNDVYDHVNKLAKLVKSEGICFVASYSDASLSVIAALSVLFSGSQLLIAKKLIIPEKDLLALIDHPEYLRMWNTKFLENIIIIGSDRYIKTMATIFDVPCINLIC</sequence>
<keyword evidence="1" id="KW-1185">Reference proteome</keyword>
<name>A0A0N5AAB8_9BILA</name>
<protein>
    <submittedName>
        <fullName evidence="2">AMP-binding domain-containing protein</fullName>
    </submittedName>
</protein>
<dbReference type="STRING" id="451379.A0A0N5AAB8"/>
<dbReference type="PANTHER" id="PTHR24095:SF244">
    <property type="entry name" value="ACETYL-COENZYME A SYNTHETASE"/>
    <property type="match status" value="1"/>
</dbReference>
<dbReference type="Proteomes" id="UP000046393">
    <property type="component" value="Unplaced"/>
</dbReference>
<reference evidence="2" key="1">
    <citation type="submission" date="2017-02" db="UniProtKB">
        <authorList>
            <consortium name="WormBaseParasite"/>
        </authorList>
    </citation>
    <scope>IDENTIFICATION</scope>
</reference>
<dbReference type="PANTHER" id="PTHR24095">
    <property type="entry name" value="ACETYL-COENZYME A SYNTHETASE"/>
    <property type="match status" value="1"/>
</dbReference>
<dbReference type="AlphaFoldDB" id="A0A0N5AAB8"/>
<dbReference type="GO" id="GO:0003987">
    <property type="term" value="F:acetate-CoA ligase activity"/>
    <property type="evidence" value="ECO:0007669"/>
    <property type="project" value="TreeGrafter"/>
</dbReference>
<proteinExistence type="predicted"/>
<dbReference type="Gene3D" id="3.40.50.12780">
    <property type="entry name" value="N-terminal domain of ligase-like"/>
    <property type="match status" value="1"/>
</dbReference>